<protein>
    <submittedName>
        <fullName evidence="2">NADH-quinone oxidoreductase subunit J</fullName>
    </submittedName>
</protein>
<keyword evidence="1" id="KW-0472">Membrane</keyword>
<feature type="transmembrane region" description="Helical" evidence="1">
    <location>
        <begin position="65"/>
        <end position="83"/>
    </location>
</feature>
<proteinExistence type="predicted"/>
<dbReference type="GO" id="GO:0008137">
    <property type="term" value="F:NADH dehydrogenase (ubiquinone) activity"/>
    <property type="evidence" value="ECO:0007669"/>
    <property type="project" value="InterPro"/>
</dbReference>
<dbReference type="AlphaFoldDB" id="A0A2T9X5H1"/>
<feature type="transmembrane region" description="Helical" evidence="1">
    <location>
        <begin position="33"/>
        <end position="53"/>
    </location>
</feature>
<keyword evidence="1" id="KW-0812">Transmembrane</keyword>
<sequence length="164" mass="17850">MFQSLNLCLILFLFFSIISISSAIFIVSSKNLFYAAISLAFLGVSIAVLIALISFQYSLYSVFHLLLYVGATVVFLSISLVMFKGLEVRQINIAWAPIVAGVSAVLIFIAVVLSLSGVQLGQVGEINLQTLSSIILEKYWFPAVVLVVGLLTTLIEAITLARRD</sequence>
<dbReference type="Gene3D" id="1.20.120.1200">
    <property type="entry name" value="NADH-ubiquinone/plastoquinone oxidoreductase chain 6, subunit NuoJ"/>
    <property type="match status" value="1"/>
</dbReference>
<dbReference type="EMBL" id="QEFD01000148">
    <property type="protein sequence ID" value="PVU75311.1"/>
    <property type="molecule type" value="Genomic_DNA"/>
</dbReference>
<keyword evidence="1" id="KW-1133">Transmembrane helix</keyword>
<accession>A0A2T9X5H1</accession>
<dbReference type="Pfam" id="PF00499">
    <property type="entry name" value="Oxidored_q3"/>
    <property type="match status" value="1"/>
</dbReference>
<feature type="transmembrane region" description="Helical" evidence="1">
    <location>
        <begin position="139"/>
        <end position="161"/>
    </location>
</feature>
<dbReference type="PANTHER" id="PTHR33269:SF17">
    <property type="entry name" value="NADH-UBIQUINONE OXIDOREDUCTASE CHAIN 6"/>
    <property type="match status" value="1"/>
</dbReference>
<dbReference type="Proteomes" id="UP000245638">
    <property type="component" value="Unassembled WGS sequence"/>
</dbReference>
<dbReference type="PANTHER" id="PTHR33269">
    <property type="entry name" value="NADH-UBIQUINONE OXIDOREDUCTASE CHAIN 6"/>
    <property type="match status" value="1"/>
</dbReference>
<gene>
    <name evidence="2" type="ORF">DDW13_05120</name>
</gene>
<dbReference type="InterPro" id="IPR042106">
    <property type="entry name" value="Nuo/plastoQ_OxRdtase_6_NuoJ"/>
</dbReference>
<evidence type="ECO:0000256" key="1">
    <source>
        <dbReference type="SAM" id="Phobius"/>
    </source>
</evidence>
<reference evidence="2 3" key="1">
    <citation type="journal article" date="2015" name="Appl. Environ. Microbiol.">
        <title>Nanoarchaeota, Their Sulfolobales Host, and Nanoarchaeota Virus Distribution across Yellowstone National Park Hot Springs.</title>
        <authorList>
            <person name="Munson-McGee J.H."/>
            <person name="Field E.K."/>
            <person name="Bateson M."/>
            <person name="Rooney C."/>
            <person name="Stepanauskas R."/>
            <person name="Young M.J."/>
        </authorList>
    </citation>
    <scope>NUCLEOTIDE SEQUENCE [LARGE SCALE GENOMIC DNA]</scope>
    <source>
        <strain evidence="2">SCGC AC-742_N10</strain>
    </source>
</reference>
<dbReference type="InterPro" id="IPR001457">
    <property type="entry name" value="NADH_UbQ/plastoQ_OxRdtase_su6"/>
</dbReference>
<evidence type="ECO:0000313" key="3">
    <source>
        <dbReference type="Proteomes" id="UP000245638"/>
    </source>
</evidence>
<comment type="caution">
    <text evidence="2">The sequence shown here is derived from an EMBL/GenBank/DDBJ whole genome shotgun (WGS) entry which is preliminary data.</text>
</comment>
<evidence type="ECO:0000313" key="2">
    <source>
        <dbReference type="EMBL" id="PVU75311.1"/>
    </source>
</evidence>
<feature type="transmembrane region" description="Helical" evidence="1">
    <location>
        <begin position="95"/>
        <end position="118"/>
    </location>
</feature>
<name>A0A2T9X5H1_9CREN</name>
<organism evidence="2 3">
    <name type="scientific">Acidianus hospitalis</name>
    <dbReference type="NCBI Taxonomy" id="563177"/>
    <lineage>
        <taxon>Archaea</taxon>
        <taxon>Thermoproteota</taxon>
        <taxon>Thermoprotei</taxon>
        <taxon>Sulfolobales</taxon>
        <taxon>Sulfolobaceae</taxon>
        <taxon>Acidianus</taxon>
    </lineage>
</organism>